<dbReference type="Pfam" id="PF00044">
    <property type="entry name" value="Gp_dh_N"/>
    <property type="match status" value="1"/>
</dbReference>
<proteinExistence type="inferred from homology"/>
<evidence type="ECO:0000313" key="6">
    <source>
        <dbReference type="EMBL" id="KAA0188088.1"/>
    </source>
</evidence>
<evidence type="ECO:0000256" key="2">
    <source>
        <dbReference type="ARBA" id="ARBA00023002"/>
    </source>
</evidence>
<reference evidence="6" key="1">
    <citation type="submission" date="2019-05" db="EMBL/GenBank/DDBJ databases">
        <title>Annotation for the trematode Fasciolopsis buski.</title>
        <authorList>
            <person name="Choi Y.-J."/>
        </authorList>
    </citation>
    <scope>NUCLEOTIDE SEQUENCE</scope>
    <source>
        <strain evidence="6">HT</strain>
        <tissue evidence="6">Whole worm</tissue>
    </source>
</reference>
<dbReference type="EMBL" id="LUCM01008664">
    <property type="protein sequence ID" value="KAA0188088.1"/>
    <property type="molecule type" value="Genomic_DNA"/>
</dbReference>
<keyword evidence="2" id="KW-0560">Oxidoreductase</keyword>
<dbReference type="InterPro" id="IPR020829">
    <property type="entry name" value="GlycerAld_3-P_DH_cat"/>
</dbReference>
<dbReference type="SUPFAM" id="SSF51735">
    <property type="entry name" value="NAD(P)-binding Rossmann-fold domains"/>
    <property type="match status" value="1"/>
</dbReference>
<dbReference type="SUPFAM" id="SSF55347">
    <property type="entry name" value="Glyceraldehyde-3-phosphate dehydrogenase-like, C-terminal domain"/>
    <property type="match status" value="1"/>
</dbReference>
<dbReference type="OrthoDB" id="6227380at2759"/>
<evidence type="ECO:0000256" key="3">
    <source>
        <dbReference type="ARBA" id="ARBA00047698"/>
    </source>
</evidence>
<dbReference type="PANTHER" id="PTHR10836">
    <property type="entry name" value="GLYCERALDEHYDE 3-PHOSPHATE DEHYDROGENASE"/>
    <property type="match status" value="1"/>
</dbReference>
<dbReference type="InterPro" id="IPR020831">
    <property type="entry name" value="GlycerAld/Erythrose_P_DH"/>
</dbReference>
<gene>
    <name evidence="6" type="ORF">FBUS_09459</name>
</gene>
<dbReference type="Proteomes" id="UP000728185">
    <property type="component" value="Unassembled WGS sequence"/>
</dbReference>
<dbReference type="SMART" id="SM00846">
    <property type="entry name" value="Gp_dh_N"/>
    <property type="match status" value="1"/>
</dbReference>
<dbReference type="Pfam" id="PF02800">
    <property type="entry name" value="Gp_dh_C"/>
    <property type="match status" value="1"/>
</dbReference>
<comment type="catalytic activity">
    <reaction evidence="3">
        <text>D-glyceraldehyde 3-phosphate + phosphate + NAD(+) = (2R)-3-phospho-glyceroyl phosphate + NADH + H(+)</text>
        <dbReference type="Rhea" id="RHEA:10300"/>
        <dbReference type="ChEBI" id="CHEBI:15378"/>
        <dbReference type="ChEBI" id="CHEBI:43474"/>
        <dbReference type="ChEBI" id="CHEBI:57540"/>
        <dbReference type="ChEBI" id="CHEBI:57604"/>
        <dbReference type="ChEBI" id="CHEBI:57945"/>
        <dbReference type="ChEBI" id="CHEBI:59776"/>
        <dbReference type="EC" id="1.2.1.12"/>
    </reaction>
</comment>
<dbReference type="GO" id="GO:0005829">
    <property type="term" value="C:cytosol"/>
    <property type="evidence" value="ECO:0007669"/>
    <property type="project" value="TreeGrafter"/>
</dbReference>
<name>A0A8E0RU83_9TREM</name>
<protein>
    <submittedName>
        <fullName evidence="6">Glyceraldehyde 3-phosphate dehydrogenase</fullName>
    </submittedName>
</protein>
<dbReference type="Gene3D" id="3.40.50.720">
    <property type="entry name" value="NAD(P)-binding Rossmann-like Domain"/>
    <property type="match status" value="1"/>
</dbReference>
<dbReference type="InterPro" id="IPR020828">
    <property type="entry name" value="GlycerAld_3-P_DH_NAD(P)-bd"/>
</dbReference>
<feature type="region of interest" description="Disordered" evidence="4">
    <location>
        <begin position="333"/>
        <end position="368"/>
    </location>
</feature>
<dbReference type="AlphaFoldDB" id="A0A8E0RU83"/>
<evidence type="ECO:0000313" key="7">
    <source>
        <dbReference type="Proteomes" id="UP000728185"/>
    </source>
</evidence>
<evidence type="ECO:0000256" key="4">
    <source>
        <dbReference type="SAM" id="MobiDB-lite"/>
    </source>
</evidence>
<dbReference type="GO" id="GO:0006096">
    <property type="term" value="P:glycolytic process"/>
    <property type="evidence" value="ECO:0007669"/>
    <property type="project" value="TreeGrafter"/>
</dbReference>
<dbReference type="PANTHER" id="PTHR10836:SF136">
    <property type="entry name" value="DEHYDROGENASE, PUTATIVE-RELATED"/>
    <property type="match status" value="1"/>
</dbReference>
<dbReference type="Gene3D" id="3.30.360.10">
    <property type="entry name" value="Dihydrodipicolinate Reductase, domain 2"/>
    <property type="match status" value="1"/>
</dbReference>
<evidence type="ECO:0000256" key="1">
    <source>
        <dbReference type="ARBA" id="ARBA00007406"/>
    </source>
</evidence>
<accession>A0A8E0RU83</accession>
<feature type="domain" description="Glyceraldehyde 3-phosphate dehydrogenase NAD(P) binding" evidence="5">
    <location>
        <begin position="22"/>
        <end position="170"/>
    </location>
</feature>
<comment type="similarity">
    <text evidence="1">Belongs to the glyceraldehyde-3-phosphate dehydrogenase family.</text>
</comment>
<evidence type="ECO:0000259" key="5">
    <source>
        <dbReference type="SMART" id="SM00846"/>
    </source>
</evidence>
<comment type="caution">
    <text evidence="6">The sequence shown here is derived from an EMBL/GenBank/DDBJ whole genome shotgun (WGS) entry which is preliminary data.</text>
</comment>
<sequence length="447" mass="49778">MYAKWRQYVGDPVMPTSWPHRLRLGFNGFGQMARTLLRCSLEDNRGLDVVAINEPNMTPEQMIYLIKYDSSVGSFKGCLSERVQVTRPSEEGSGEFCCLEVAGRMIAVFRFQEPDKIPWNWLNVEYVLETTGNYRHLYEATKHLVGGRARKVLVVGDALDIPLLMYPISCREYQRGTSVVASGSAMSHAIATLVSLVDAAYSQVECMATLVLPLDRRQNTVDGPSKDSTSWRRGRGAAQSIIPGRCPTVVHSVIQALPKMQSRLECITMHVPVFQGAVVDLTFRTTDPVSSVSEVVERLMKSPLLDAYNELYTRSKPNVKRNPCVFQKEVEMPHNLSTSSSLEPTRHDSERSTSISSGPGQGSHADITPQIRLPNDLISIVMPLSKEDLFVSTDCTGKDTMCLLNVDCCLGLPAGNTVKLVSWFDKGVSFCKRILDTLVYMREVDNN</sequence>
<organism evidence="6 7">
    <name type="scientific">Fasciolopsis buskii</name>
    <dbReference type="NCBI Taxonomy" id="27845"/>
    <lineage>
        <taxon>Eukaryota</taxon>
        <taxon>Metazoa</taxon>
        <taxon>Spiralia</taxon>
        <taxon>Lophotrochozoa</taxon>
        <taxon>Platyhelminthes</taxon>
        <taxon>Trematoda</taxon>
        <taxon>Digenea</taxon>
        <taxon>Plagiorchiida</taxon>
        <taxon>Echinostomata</taxon>
        <taxon>Echinostomatoidea</taxon>
        <taxon>Fasciolidae</taxon>
        <taxon>Fasciolopsis</taxon>
    </lineage>
</organism>
<keyword evidence="7" id="KW-1185">Reference proteome</keyword>
<dbReference type="InterPro" id="IPR036291">
    <property type="entry name" value="NAD(P)-bd_dom_sf"/>
</dbReference>
<dbReference type="GO" id="GO:0051287">
    <property type="term" value="F:NAD binding"/>
    <property type="evidence" value="ECO:0007669"/>
    <property type="project" value="InterPro"/>
</dbReference>
<dbReference type="GO" id="GO:0004365">
    <property type="term" value="F:glyceraldehyde-3-phosphate dehydrogenase (NAD+) (phosphorylating) activity"/>
    <property type="evidence" value="ECO:0007669"/>
    <property type="project" value="UniProtKB-EC"/>
</dbReference>